<keyword evidence="1" id="KW-0378">Hydrolase</keyword>
<dbReference type="InterPro" id="IPR036457">
    <property type="entry name" value="PPM-type-like_dom_sf"/>
</dbReference>
<dbReference type="GO" id="GO:0016791">
    <property type="term" value="F:phosphatase activity"/>
    <property type="evidence" value="ECO:0007669"/>
    <property type="project" value="TreeGrafter"/>
</dbReference>
<protein>
    <submittedName>
        <fullName evidence="4">Serine phosphatase RsbU (Regulator of sigma subunit)</fullName>
    </submittedName>
</protein>
<dbReference type="PANTHER" id="PTHR43156:SF2">
    <property type="entry name" value="STAGE II SPORULATION PROTEIN E"/>
    <property type="match status" value="1"/>
</dbReference>
<feature type="domain" description="GAF" evidence="2">
    <location>
        <begin position="38"/>
        <end position="184"/>
    </location>
</feature>
<accession>A0A7X0P1Z0</accession>
<keyword evidence="5" id="KW-1185">Reference proteome</keyword>
<dbReference type="Pfam" id="PF07228">
    <property type="entry name" value="SpoIIE"/>
    <property type="match status" value="1"/>
</dbReference>
<dbReference type="Pfam" id="PF01590">
    <property type="entry name" value="GAF"/>
    <property type="match status" value="1"/>
</dbReference>
<dbReference type="SUPFAM" id="SSF55781">
    <property type="entry name" value="GAF domain-like"/>
    <property type="match status" value="1"/>
</dbReference>
<dbReference type="InterPro" id="IPR001932">
    <property type="entry name" value="PPM-type_phosphatase-like_dom"/>
</dbReference>
<feature type="domain" description="PPM-type phosphatase" evidence="3">
    <location>
        <begin position="219"/>
        <end position="438"/>
    </location>
</feature>
<dbReference type="InterPro" id="IPR052016">
    <property type="entry name" value="Bact_Sigma-Reg"/>
</dbReference>
<evidence type="ECO:0000313" key="4">
    <source>
        <dbReference type="EMBL" id="MBB6553551.1"/>
    </source>
</evidence>
<sequence length="444" mass="47392">MASSFKPVLAPTVPQLPAQVYDPQRLAALAATELMDSEPEQGLDDLCELAVATTGARRACVALLDGRHSFWKAAAGGGPLSLETRRFAIHEDLCHLLIGAGTPVMVEDAAHDARLAHLPIAHEGGLGAWAGFPILSDEGLVLGGLCVLDDRPRRWSGTQRQALERLARSVSEEISLRRRLRQAHERIEGLEGSHQAVSQLAQSLQDSLLPPVIARPAWLDAAALYLPASDGENVVGDFFDLFATQEQRWCAVLGDVSGKGLEAAKVTALARYTVRTEATQHLSPATVLTRLNDALCRQRLNTRFLTAACLTFEPHPDGSVRGLISLGGHAPALIRRADGTVQEAGLPGDLLGMFDDLSLHTEIVDLAPGDAVLLYTDGVTEAHRRGDHASWGEPALAALLAGCGGLNADRILDRITAALTAHAGNYRSDDTALLLLRVPAIDEV</sequence>
<reference evidence="4 5" key="1">
    <citation type="submission" date="2020-08" db="EMBL/GenBank/DDBJ databases">
        <title>Sequencing the genomes of 1000 actinobacteria strains.</title>
        <authorList>
            <person name="Klenk H.-P."/>
        </authorList>
    </citation>
    <scope>NUCLEOTIDE SEQUENCE [LARGE SCALE GENOMIC DNA]</scope>
    <source>
        <strain evidence="4 5">DSM 43768</strain>
    </source>
</reference>
<evidence type="ECO:0000259" key="3">
    <source>
        <dbReference type="SMART" id="SM00331"/>
    </source>
</evidence>
<dbReference type="EMBL" id="JACHMI010000001">
    <property type="protein sequence ID" value="MBB6553551.1"/>
    <property type="molecule type" value="Genomic_DNA"/>
</dbReference>
<comment type="caution">
    <text evidence="4">The sequence shown here is derived from an EMBL/GenBank/DDBJ whole genome shotgun (WGS) entry which is preliminary data.</text>
</comment>
<proteinExistence type="predicted"/>
<evidence type="ECO:0000256" key="1">
    <source>
        <dbReference type="ARBA" id="ARBA00022801"/>
    </source>
</evidence>
<dbReference type="RefSeq" id="WP_221525247.1">
    <property type="nucleotide sequence ID" value="NZ_JACHMI010000001.1"/>
</dbReference>
<evidence type="ECO:0000259" key="2">
    <source>
        <dbReference type="SMART" id="SM00065"/>
    </source>
</evidence>
<dbReference type="AlphaFoldDB" id="A0A7X0P1Z0"/>
<evidence type="ECO:0000313" key="5">
    <source>
        <dbReference type="Proteomes" id="UP000565579"/>
    </source>
</evidence>
<dbReference type="Proteomes" id="UP000565579">
    <property type="component" value="Unassembled WGS sequence"/>
</dbReference>
<dbReference type="InterPro" id="IPR003018">
    <property type="entry name" value="GAF"/>
</dbReference>
<dbReference type="Gene3D" id="3.60.40.10">
    <property type="entry name" value="PPM-type phosphatase domain"/>
    <property type="match status" value="1"/>
</dbReference>
<dbReference type="Gene3D" id="3.30.450.40">
    <property type="match status" value="1"/>
</dbReference>
<dbReference type="InterPro" id="IPR029016">
    <property type="entry name" value="GAF-like_dom_sf"/>
</dbReference>
<dbReference type="PANTHER" id="PTHR43156">
    <property type="entry name" value="STAGE II SPORULATION PROTEIN E-RELATED"/>
    <property type="match status" value="1"/>
</dbReference>
<name>A0A7X0P1Z0_9ACTN</name>
<organism evidence="4 5">
    <name type="scientific">Nonomuraea rubra</name>
    <dbReference type="NCBI Taxonomy" id="46180"/>
    <lineage>
        <taxon>Bacteria</taxon>
        <taxon>Bacillati</taxon>
        <taxon>Actinomycetota</taxon>
        <taxon>Actinomycetes</taxon>
        <taxon>Streptosporangiales</taxon>
        <taxon>Streptosporangiaceae</taxon>
        <taxon>Nonomuraea</taxon>
    </lineage>
</organism>
<dbReference type="SMART" id="SM00331">
    <property type="entry name" value="PP2C_SIG"/>
    <property type="match status" value="1"/>
</dbReference>
<dbReference type="SMART" id="SM00065">
    <property type="entry name" value="GAF"/>
    <property type="match status" value="1"/>
</dbReference>
<gene>
    <name evidence="4" type="ORF">HD593_008346</name>
</gene>